<dbReference type="Proteomes" id="UP001596356">
    <property type="component" value="Unassembled WGS sequence"/>
</dbReference>
<sequence length="151" mass="16213">MARDQPGRRPAPDAVVVLNADQLSGHDLSAQLRQFDRDRPEGLLHVRFAHDRRTFGAVEVDAAGRVTAFREKPAGAGPGLVNVGCYVFHPSLIRQVAEHNGPVSLERELLPGWIAGGRAIDAFRDDAFGLDVGTPAALAEAHKHLGNGADR</sequence>
<keyword evidence="3" id="KW-1185">Reference proteome</keyword>
<dbReference type="PANTHER" id="PTHR22572">
    <property type="entry name" value="SUGAR-1-PHOSPHATE GUANYL TRANSFERASE"/>
    <property type="match status" value="1"/>
</dbReference>
<evidence type="ECO:0000313" key="3">
    <source>
        <dbReference type="Proteomes" id="UP001596356"/>
    </source>
</evidence>
<reference evidence="3" key="1">
    <citation type="journal article" date="2019" name="Int. J. Syst. Evol. Microbiol.">
        <title>The Global Catalogue of Microorganisms (GCM) 10K type strain sequencing project: providing services to taxonomists for standard genome sequencing and annotation.</title>
        <authorList>
            <consortium name="The Broad Institute Genomics Platform"/>
            <consortium name="The Broad Institute Genome Sequencing Center for Infectious Disease"/>
            <person name="Wu L."/>
            <person name="Ma J."/>
        </authorList>
    </citation>
    <scope>NUCLEOTIDE SEQUENCE [LARGE SCALE GENOMIC DNA]</scope>
    <source>
        <strain evidence="3">NBRC 106593</strain>
    </source>
</reference>
<dbReference type="InterPro" id="IPR029044">
    <property type="entry name" value="Nucleotide-diphossugar_trans"/>
</dbReference>
<dbReference type="Pfam" id="PF00483">
    <property type="entry name" value="NTP_transferase"/>
    <property type="match status" value="1"/>
</dbReference>
<dbReference type="InterPro" id="IPR005835">
    <property type="entry name" value="NTP_transferase_dom"/>
</dbReference>
<evidence type="ECO:0000313" key="2">
    <source>
        <dbReference type="EMBL" id="MFC6713933.1"/>
    </source>
</evidence>
<evidence type="ECO:0000259" key="1">
    <source>
        <dbReference type="Pfam" id="PF00483"/>
    </source>
</evidence>
<organism evidence="2 3">
    <name type="scientific">Branchiibius cervicis</name>
    <dbReference type="NCBI Taxonomy" id="908252"/>
    <lineage>
        <taxon>Bacteria</taxon>
        <taxon>Bacillati</taxon>
        <taxon>Actinomycetota</taxon>
        <taxon>Actinomycetes</taxon>
        <taxon>Micrococcales</taxon>
        <taxon>Dermacoccaceae</taxon>
        <taxon>Branchiibius</taxon>
    </lineage>
</organism>
<proteinExistence type="predicted"/>
<dbReference type="RefSeq" id="WP_377822058.1">
    <property type="nucleotide sequence ID" value="NZ_JBHSWJ010000002.1"/>
</dbReference>
<dbReference type="InterPro" id="IPR050486">
    <property type="entry name" value="Mannose-1P_guanyltransferase"/>
</dbReference>
<dbReference type="EMBL" id="JBHSWJ010000002">
    <property type="protein sequence ID" value="MFC6713933.1"/>
    <property type="molecule type" value="Genomic_DNA"/>
</dbReference>
<feature type="domain" description="Nucleotidyl transferase" evidence="1">
    <location>
        <begin position="14"/>
        <end position="145"/>
    </location>
</feature>
<comment type="caution">
    <text evidence="2">The sequence shown here is derived from an EMBL/GenBank/DDBJ whole genome shotgun (WGS) entry which is preliminary data.</text>
</comment>
<dbReference type="Gene3D" id="3.90.550.10">
    <property type="entry name" value="Spore Coat Polysaccharide Biosynthesis Protein SpsA, Chain A"/>
    <property type="match status" value="1"/>
</dbReference>
<protein>
    <submittedName>
        <fullName evidence="2">NDP-sugar synthase</fullName>
    </submittedName>
</protein>
<name>A0ABW2ASW0_9MICO</name>
<dbReference type="SUPFAM" id="SSF53448">
    <property type="entry name" value="Nucleotide-diphospho-sugar transferases"/>
    <property type="match status" value="1"/>
</dbReference>
<gene>
    <name evidence="2" type="ORF">ACFQBT_08905</name>
</gene>
<accession>A0ABW2ASW0</accession>